<accession>A0AAX6HDZ8</accession>
<reference evidence="7" key="1">
    <citation type="journal article" date="2023" name="GigaByte">
        <title>Genome assembly of the bearded iris, Iris pallida Lam.</title>
        <authorList>
            <person name="Bruccoleri R.E."/>
            <person name="Oakeley E.J."/>
            <person name="Faust A.M.E."/>
            <person name="Altorfer M."/>
            <person name="Dessus-Babus S."/>
            <person name="Burckhardt D."/>
            <person name="Oertli M."/>
            <person name="Naumann U."/>
            <person name="Petersen F."/>
            <person name="Wong J."/>
        </authorList>
    </citation>
    <scope>NUCLEOTIDE SEQUENCE</scope>
    <source>
        <strain evidence="7">GSM-AAB239-AS_SAM_17_03QT</strain>
    </source>
</reference>
<protein>
    <submittedName>
        <fullName evidence="7">Uncharacterized protein</fullName>
    </submittedName>
</protein>
<feature type="transmembrane region" description="Helical" evidence="6">
    <location>
        <begin position="128"/>
        <end position="144"/>
    </location>
</feature>
<dbReference type="Pfam" id="PF05078">
    <property type="entry name" value="DUF679"/>
    <property type="match status" value="1"/>
</dbReference>
<dbReference type="PANTHER" id="PTHR31621">
    <property type="entry name" value="PROTEIN DMP3"/>
    <property type="match status" value="1"/>
</dbReference>
<evidence type="ECO:0000256" key="5">
    <source>
        <dbReference type="ARBA" id="ARBA00023136"/>
    </source>
</evidence>
<evidence type="ECO:0000256" key="2">
    <source>
        <dbReference type="ARBA" id="ARBA00008707"/>
    </source>
</evidence>
<proteinExistence type="inferred from homology"/>
<sequence length="205" mass="21966">MEQLMQSGELSAARSRRGGAGLTIGDRAFKGLADLIKLLPSGTVFIFQFLNPLLTNKGQCHTVNKYLSGALLALCGFSCCFSSFTDSYVGSDGRLYYGLVTKEGLWSFSDRDAGEEDLSKYRLRLGDFAHAALSLVVFAVISLLDSNTVDCFYPSFEANEKVLLMVLPTVVGGLASSVFMVFPNDRHGIGYAATQGGTGADASNK</sequence>
<keyword evidence="5 6" id="KW-0472">Membrane</keyword>
<reference evidence="7" key="2">
    <citation type="submission" date="2023-04" db="EMBL/GenBank/DDBJ databases">
        <authorList>
            <person name="Bruccoleri R.E."/>
            <person name="Oakeley E.J."/>
            <person name="Faust A.-M."/>
            <person name="Dessus-Babus S."/>
            <person name="Altorfer M."/>
            <person name="Burckhardt D."/>
            <person name="Oertli M."/>
            <person name="Naumann U."/>
            <person name="Petersen F."/>
            <person name="Wong J."/>
        </authorList>
    </citation>
    <scope>NUCLEOTIDE SEQUENCE</scope>
    <source>
        <strain evidence="7">GSM-AAB239-AS_SAM_17_03QT</strain>
        <tissue evidence="7">Leaf</tissue>
    </source>
</reference>
<dbReference type="InterPro" id="IPR007770">
    <property type="entry name" value="DMP"/>
</dbReference>
<keyword evidence="3 6" id="KW-0812">Transmembrane</keyword>
<dbReference type="GO" id="GO:0005737">
    <property type="term" value="C:cytoplasm"/>
    <property type="evidence" value="ECO:0007669"/>
    <property type="project" value="UniProtKB-ARBA"/>
</dbReference>
<gene>
    <name evidence="7" type="ORF">M6B38_319360</name>
</gene>
<feature type="transmembrane region" description="Helical" evidence="6">
    <location>
        <begin position="66"/>
        <end position="84"/>
    </location>
</feature>
<evidence type="ECO:0000256" key="1">
    <source>
        <dbReference type="ARBA" id="ARBA00004141"/>
    </source>
</evidence>
<feature type="transmembrane region" description="Helical" evidence="6">
    <location>
        <begin position="164"/>
        <end position="182"/>
    </location>
</feature>
<comment type="similarity">
    <text evidence="2">Belongs to the plant DMP1 protein family.</text>
</comment>
<dbReference type="PANTHER" id="PTHR31621:SF66">
    <property type="entry name" value="PROTEIN DMP2"/>
    <property type="match status" value="1"/>
</dbReference>
<dbReference type="EMBL" id="JANAVB010010597">
    <property type="protein sequence ID" value="KAJ6838847.1"/>
    <property type="molecule type" value="Genomic_DNA"/>
</dbReference>
<comment type="subcellular location">
    <subcellularLocation>
        <location evidence="1">Membrane</location>
        <topology evidence="1">Multi-pass membrane protein</topology>
    </subcellularLocation>
</comment>
<evidence type="ECO:0000256" key="4">
    <source>
        <dbReference type="ARBA" id="ARBA00022989"/>
    </source>
</evidence>
<evidence type="ECO:0000256" key="3">
    <source>
        <dbReference type="ARBA" id="ARBA00022692"/>
    </source>
</evidence>
<feature type="transmembrane region" description="Helical" evidence="6">
    <location>
        <begin position="35"/>
        <end position="54"/>
    </location>
</feature>
<evidence type="ECO:0000256" key="6">
    <source>
        <dbReference type="SAM" id="Phobius"/>
    </source>
</evidence>
<keyword evidence="4 6" id="KW-1133">Transmembrane helix</keyword>
<organism evidence="7 8">
    <name type="scientific">Iris pallida</name>
    <name type="common">Sweet iris</name>
    <dbReference type="NCBI Taxonomy" id="29817"/>
    <lineage>
        <taxon>Eukaryota</taxon>
        <taxon>Viridiplantae</taxon>
        <taxon>Streptophyta</taxon>
        <taxon>Embryophyta</taxon>
        <taxon>Tracheophyta</taxon>
        <taxon>Spermatophyta</taxon>
        <taxon>Magnoliopsida</taxon>
        <taxon>Liliopsida</taxon>
        <taxon>Asparagales</taxon>
        <taxon>Iridaceae</taxon>
        <taxon>Iridoideae</taxon>
        <taxon>Irideae</taxon>
        <taxon>Iris</taxon>
    </lineage>
</organism>
<dbReference type="Proteomes" id="UP001140949">
    <property type="component" value="Unassembled WGS sequence"/>
</dbReference>
<name>A0AAX6HDZ8_IRIPA</name>
<dbReference type="GO" id="GO:0010256">
    <property type="term" value="P:endomembrane system organization"/>
    <property type="evidence" value="ECO:0007669"/>
    <property type="project" value="TreeGrafter"/>
</dbReference>
<dbReference type="GO" id="GO:0016020">
    <property type="term" value="C:membrane"/>
    <property type="evidence" value="ECO:0007669"/>
    <property type="project" value="UniProtKB-SubCell"/>
</dbReference>
<evidence type="ECO:0000313" key="7">
    <source>
        <dbReference type="EMBL" id="KAJ6838847.1"/>
    </source>
</evidence>
<keyword evidence="8" id="KW-1185">Reference proteome</keyword>
<dbReference type="AlphaFoldDB" id="A0AAX6HDZ8"/>
<comment type="caution">
    <text evidence="7">The sequence shown here is derived from an EMBL/GenBank/DDBJ whole genome shotgun (WGS) entry which is preliminary data.</text>
</comment>
<evidence type="ECO:0000313" key="8">
    <source>
        <dbReference type="Proteomes" id="UP001140949"/>
    </source>
</evidence>